<dbReference type="NCBIfam" id="TIGR01549">
    <property type="entry name" value="HAD-SF-IA-v1"/>
    <property type="match status" value="1"/>
</dbReference>
<dbReference type="AlphaFoldDB" id="A0A3E2NTE8"/>
<proteinExistence type="predicted"/>
<dbReference type="Proteomes" id="UP000260823">
    <property type="component" value="Unassembled WGS sequence"/>
</dbReference>
<organism evidence="1 2">
    <name type="scientific">Mucilaginibacter terrenus</name>
    <dbReference type="NCBI Taxonomy" id="2482727"/>
    <lineage>
        <taxon>Bacteria</taxon>
        <taxon>Pseudomonadati</taxon>
        <taxon>Bacteroidota</taxon>
        <taxon>Sphingobacteriia</taxon>
        <taxon>Sphingobacteriales</taxon>
        <taxon>Sphingobacteriaceae</taxon>
        <taxon>Mucilaginibacter</taxon>
    </lineage>
</organism>
<dbReference type="OrthoDB" id="5504491at2"/>
<name>A0A3E2NTE8_9SPHI</name>
<comment type="caution">
    <text evidence="1">The sequence shown here is derived from an EMBL/GenBank/DDBJ whole genome shotgun (WGS) entry which is preliminary data.</text>
</comment>
<dbReference type="InterPro" id="IPR041492">
    <property type="entry name" value="HAD_2"/>
</dbReference>
<dbReference type="GO" id="GO:0006281">
    <property type="term" value="P:DNA repair"/>
    <property type="evidence" value="ECO:0007669"/>
    <property type="project" value="TreeGrafter"/>
</dbReference>
<dbReference type="InterPro" id="IPR036412">
    <property type="entry name" value="HAD-like_sf"/>
</dbReference>
<dbReference type="Gene3D" id="3.40.50.1000">
    <property type="entry name" value="HAD superfamily/HAD-like"/>
    <property type="match status" value="1"/>
</dbReference>
<keyword evidence="1" id="KW-0378">Hydrolase</keyword>
<dbReference type="Gene3D" id="1.10.150.240">
    <property type="entry name" value="Putative phosphatase, domain 2"/>
    <property type="match status" value="1"/>
</dbReference>
<dbReference type="RefSeq" id="WP_117381117.1">
    <property type="nucleotide sequence ID" value="NZ_QWDE01000001.1"/>
</dbReference>
<dbReference type="SFLD" id="SFLDS00003">
    <property type="entry name" value="Haloacid_Dehalogenase"/>
    <property type="match status" value="1"/>
</dbReference>
<dbReference type="NCBIfam" id="TIGR01509">
    <property type="entry name" value="HAD-SF-IA-v3"/>
    <property type="match status" value="1"/>
</dbReference>
<dbReference type="InterPro" id="IPR023198">
    <property type="entry name" value="PGP-like_dom2"/>
</dbReference>
<evidence type="ECO:0000313" key="2">
    <source>
        <dbReference type="Proteomes" id="UP000260823"/>
    </source>
</evidence>
<reference evidence="1 2" key="1">
    <citation type="submission" date="2018-08" db="EMBL/GenBank/DDBJ databases">
        <title>Mucilaginibacter terrae sp. nov., isolated from manganese diggings.</title>
        <authorList>
            <person name="Huang Y."/>
            <person name="Zhou Z."/>
        </authorList>
    </citation>
    <scope>NUCLEOTIDE SEQUENCE [LARGE SCALE GENOMIC DNA]</scope>
    <source>
        <strain evidence="1 2">ZH6</strain>
    </source>
</reference>
<dbReference type="GO" id="GO:0005829">
    <property type="term" value="C:cytosol"/>
    <property type="evidence" value="ECO:0007669"/>
    <property type="project" value="TreeGrafter"/>
</dbReference>
<dbReference type="InterPro" id="IPR023214">
    <property type="entry name" value="HAD_sf"/>
</dbReference>
<keyword evidence="2" id="KW-1185">Reference proteome</keyword>
<dbReference type="PANTHER" id="PTHR43434:SF19">
    <property type="entry name" value="PHOSPHONOACETALDEHYDE HYDROLASE"/>
    <property type="match status" value="1"/>
</dbReference>
<dbReference type="InterPro" id="IPR006439">
    <property type="entry name" value="HAD-SF_hydro_IA"/>
</dbReference>
<dbReference type="SUPFAM" id="SSF56784">
    <property type="entry name" value="HAD-like"/>
    <property type="match status" value="1"/>
</dbReference>
<dbReference type="SFLD" id="SFLDG01135">
    <property type="entry name" value="C1.5.6:_HAD__Beta-PGM__Phospha"/>
    <property type="match status" value="1"/>
</dbReference>
<dbReference type="GO" id="GO:0008967">
    <property type="term" value="F:phosphoglycolate phosphatase activity"/>
    <property type="evidence" value="ECO:0007669"/>
    <property type="project" value="TreeGrafter"/>
</dbReference>
<dbReference type="EMBL" id="QWDE01000001">
    <property type="protein sequence ID" value="RFZ84227.1"/>
    <property type="molecule type" value="Genomic_DNA"/>
</dbReference>
<gene>
    <name evidence="1" type="ORF">DYU05_00940</name>
</gene>
<dbReference type="PANTHER" id="PTHR43434">
    <property type="entry name" value="PHOSPHOGLYCOLATE PHOSPHATASE"/>
    <property type="match status" value="1"/>
</dbReference>
<sequence length="232" mass="25889">MSIKLVVFDMAGTTVADENGVTAIFKTAMAKYGYNVAIEQINPIMGYEKKVAIEKMLLENEADKSKITGELIGNIHRDFVQSMVQYYKDATDLKPLPNAEETMLALRSEGKKIGINTGFSREIAENIITKLRWRERGMFDYMVCSDEVLQGRPDPAMISIMMQQAGITDPKEVAKVGDTEVDIREGQNVGCRYVIAVTTGAFTKEQLQPYHPTHIIDDIADVQKIINEPHAA</sequence>
<accession>A0A3E2NTE8</accession>
<dbReference type="SFLD" id="SFLDG01129">
    <property type="entry name" value="C1.5:_HAD__Beta-PGM__Phosphata"/>
    <property type="match status" value="1"/>
</dbReference>
<dbReference type="InterPro" id="IPR050155">
    <property type="entry name" value="HAD-like_hydrolase_sf"/>
</dbReference>
<dbReference type="Pfam" id="PF13419">
    <property type="entry name" value="HAD_2"/>
    <property type="match status" value="1"/>
</dbReference>
<protein>
    <submittedName>
        <fullName evidence="1">HAD family hydrolase</fullName>
    </submittedName>
</protein>
<evidence type="ECO:0000313" key="1">
    <source>
        <dbReference type="EMBL" id="RFZ84227.1"/>
    </source>
</evidence>